<protein>
    <submittedName>
        <fullName evidence="1">Uncharacterized protein</fullName>
    </submittedName>
</protein>
<dbReference type="Proteomes" id="UP000012149">
    <property type="component" value="Unassembled WGS sequence"/>
</dbReference>
<reference evidence="1 2" key="1">
    <citation type="submission" date="2013-01" db="EMBL/GenBank/DDBJ databases">
        <authorList>
            <person name="Harkins D.M."/>
            <person name="Durkin A.S."/>
            <person name="Brinkac L.M."/>
            <person name="Haft D.H."/>
            <person name="Selengut J.D."/>
            <person name="Sanka R."/>
            <person name="DePew J."/>
            <person name="Purushe J."/>
            <person name="Matthias M.A."/>
            <person name="Vinetz J.M."/>
            <person name="Sutton G.G."/>
            <person name="Nierman W.C."/>
            <person name="Fouts D.E."/>
        </authorList>
    </citation>
    <scope>NUCLEOTIDE SEQUENCE [LARGE SCALE GENOMIC DNA]</scope>
    <source>
        <strain evidence="1 2">CBC1416</strain>
    </source>
</reference>
<name>M6VI49_9LEPT</name>
<organism evidence="1 2">
    <name type="scientific">Leptospira santarosai str. CBC1416</name>
    <dbReference type="NCBI Taxonomy" id="1193059"/>
    <lineage>
        <taxon>Bacteria</taxon>
        <taxon>Pseudomonadati</taxon>
        <taxon>Spirochaetota</taxon>
        <taxon>Spirochaetia</taxon>
        <taxon>Leptospirales</taxon>
        <taxon>Leptospiraceae</taxon>
        <taxon>Leptospira</taxon>
    </lineage>
</organism>
<gene>
    <name evidence="1" type="ORF">LEP1GSC161_1438</name>
</gene>
<sequence>MKMLSPKELIKLLNSNAVYVILSMILKKLKALSNKLFFFTTMFGFINT</sequence>
<evidence type="ECO:0000313" key="2">
    <source>
        <dbReference type="Proteomes" id="UP000012149"/>
    </source>
</evidence>
<accession>M6VI49</accession>
<dbReference type="EMBL" id="AKWE02000129">
    <property type="protein sequence ID" value="EMO57172.1"/>
    <property type="molecule type" value="Genomic_DNA"/>
</dbReference>
<evidence type="ECO:0000313" key="1">
    <source>
        <dbReference type="EMBL" id="EMO57172.1"/>
    </source>
</evidence>
<comment type="caution">
    <text evidence="1">The sequence shown here is derived from an EMBL/GenBank/DDBJ whole genome shotgun (WGS) entry which is preliminary data.</text>
</comment>
<proteinExistence type="predicted"/>
<dbReference type="AlphaFoldDB" id="M6VI49"/>